<dbReference type="PANTHER" id="PTHR43065:SF46">
    <property type="entry name" value="C4-DICARBOXYLATE TRANSPORT SENSOR PROTEIN DCTB"/>
    <property type="match status" value="1"/>
</dbReference>
<dbReference type="PANTHER" id="PTHR43065">
    <property type="entry name" value="SENSOR HISTIDINE KINASE"/>
    <property type="match status" value="1"/>
</dbReference>
<dbReference type="SMART" id="SM00387">
    <property type="entry name" value="HATPase_c"/>
    <property type="match status" value="1"/>
</dbReference>
<dbReference type="Gene3D" id="3.30.565.10">
    <property type="entry name" value="Histidine kinase-like ATPase, C-terminal domain"/>
    <property type="match status" value="1"/>
</dbReference>
<dbReference type="EC" id="2.7.13.3" evidence="2"/>
<evidence type="ECO:0000259" key="9">
    <source>
        <dbReference type="PROSITE" id="PS50109"/>
    </source>
</evidence>
<dbReference type="Proteomes" id="UP000198828">
    <property type="component" value="Unassembled WGS sequence"/>
</dbReference>
<keyword evidence="11" id="KW-1185">Reference proteome</keyword>
<dbReference type="InterPro" id="IPR005467">
    <property type="entry name" value="His_kinase_dom"/>
</dbReference>
<dbReference type="InterPro" id="IPR036890">
    <property type="entry name" value="HATPase_C_sf"/>
</dbReference>
<feature type="transmembrane region" description="Helical" evidence="8">
    <location>
        <begin position="138"/>
        <end position="162"/>
    </location>
</feature>
<dbReference type="InterPro" id="IPR004358">
    <property type="entry name" value="Sig_transdc_His_kin-like_C"/>
</dbReference>
<dbReference type="GO" id="GO:0004673">
    <property type="term" value="F:protein histidine kinase activity"/>
    <property type="evidence" value="ECO:0007669"/>
    <property type="project" value="UniProtKB-EC"/>
</dbReference>
<dbReference type="PRINTS" id="PR00344">
    <property type="entry name" value="BCTRLSENSOR"/>
</dbReference>
<keyword evidence="8" id="KW-0812">Transmembrane</keyword>
<keyword evidence="3" id="KW-0808">Transferase</keyword>
<keyword evidence="6" id="KW-0067">ATP-binding</keyword>
<accession>A0A1H3B9N4</accession>
<dbReference type="Pfam" id="PF02518">
    <property type="entry name" value="HATPase_c"/>
    <property type="match status" value="1"/>
</dbReference>
<dbReference type="InterPro" id="IPR003594">
    <property type="entry name" value="HATPase_dom"/>
</dbReference>
<evidence type="ECO:0000256" key="8">
    <source>
        <dbReference type="SAM" id="Phobius"/>
    </source>
</evidence>
<feature type="domain" description="Histidine kinase" evidence="9">
    <location>
        <begin position="186"/>
        <end position="419"/>
    </location>
</feature>
<dbReference type="CDD" id="cd00075">
    <property type="entry name" value="HATPase"/>
    <property type="match status" value="1"/>
</dbReference>
<dbReference type="EMBL" id="FNNG01000010">
    <property type="protein sequence ID" value="SDX38643.1"/>
    <property type="molecule type" value="Genomic_DNA"/>
</dbReference>
<keyword evidence="4" id="KW-0547">Nucleotide-binding</keyword>
<evidence type="ECO:0000256" key="4">
    <source>
        <dbReference type="ARBA" id="ARBA00022741"/>
    </source>
</evidence>
<sequence>MKFNGRIFFVSLLVGLASQVSIGLMINDFRVSAGIIALVILLLYYENLKPVQTGLLSGFMVYIFRLFLYLLTNGNIKDVIVSYQLEILFYLFYSFIYALLIDKVDKNNINSVFMVLIISDFSANLVEMFTRTRFLITYYQWQIIPTLLIIALARSGIIWAALNMFKYYRMFLIKEEHEERYKRLLWLTSELKTEVYWIEKNMDNIERVMSESYKLFEKIKLNVEKESWASMALSIARDIHEIKKENLLVVRGIKQITENQFDDKGMNFKDIINILSETMKREINRIKKNVELVFHLQDDFYTLKHYYIMSILRNLIMNSIDAMPDLKEGAKIEVIHRMEKDQHVLIVADNGSGIEEENLKHIFSPGFSTKIDYSTGEINRGLGLSVVKYIVEELLKGSIEVSSVKGKGTNFIMYIPRESLEVDLDENIHSRR</sequence>
<keyword evidence="8" id="KW-1133">Transmembrane helix</keyword>
<organism evidence="10 11">
    <name type="scientific">Tepidimicrobium xylanilyticum</name>
    <dbReference type="NCBI Taxonomy" id="1123352"/>
    <lineage>
        <taxon>Bacteria</taxon>
        <taxon>Bacillati</taxon>
        <taxon>Bacillota</taxon>
        <taxon>Tissierellia</taxon>
        <taxon>Tissierellales</taxon>
        <taxon>Tepidimicrobiaceae</taxon>
        <taxon>Tepidimicrobium</taxon>
    </lineage>
</organism>
<keyword evidence="7" id="KW-0902">Two-component regulatory system</keyword>
<dbReference type="GO" id="GO:0005524">
    <property type="term" value="F:ATP binding"/>
    <property type="evidence" value="ECO:0007669"/>
    <property type="project" value="UniProtKB-KW"/>
</dbReference>
<keyword evidence="8" id="KW-0472">Membrane</keyword>
<evidence type="ECO:0000313" key="11">
    <source>
        <dbReference type="Proteomes" id="UP000198828"/>
    </source>
</evidence>
<evidence type="ECO:0000256" key="6">
    <source>
        <dbReference type="ARBA" id="ARBA00022840"/>
    </source>
</evidence>
<dbReference type="SUPFAM" id="SSF55874">
    <property type="entry name" value="ATPase domain of HSP90 chaperone/DNA topoisomerase II/histidine kinase"/>
    <property type="match status" value="1"/>
</dbReference>
<dbReference type="AlphaFoldDB" id="A0A1H3B9N4"/>
<proteinExistence type="predicted"/>
<evidence type="ECO:0000256" key="7">
    <source>
        <dbReference type="ARBA" id="ARBA00023012"/>
    </source>
</evidence>
<evidence type="ECO:0000256" key="5">
    <source>
        <dbReference type="ARBA" id="ARBA00022777"/>
    </source>
</evidence>
<keyword evidence="5 10" id="KW-0418">Kinase</keyword>
<evidence type="ECO:0000256" key="2">
    <source>
        <dbReference type="ARBA" id="ARBA00012438"/>
    </source>
</evidence>
<evidence type="ECO:0000256" key="3">
    <source>
        <dbReference type="ARBA" id="ARBA00022679"/>
    </source>
</evidence>
<name>A0A1H3B9N4_9FIRM</name>
<feature type="transmembrane region" description="Helical" evidence="8">
    <location>
        <begin position="108"/>
        <end position="126"/>
    </location>
</feature>
<feature type="transmembrane region" description="Helical" evidence="8">
    <location>
        <begin position="83"/>
        <end position="101"/>
    </location>
</feature>
<protein>
    <recommendedName>
        <fullName evidence="2">histidine kinase</fullName>
        <ecNumber evidence="2">2.7.13.3</ecNumber>
    </recommendedName>
</protein>
<comment type="catalytic activity">
    <reaction evidence="1">
        <text>ATP + protein L-histidine = ADP + protein N-phospho-L-histidine.</text>
        <dbReference type="EC" id="2.7.13.3"/>
    </reaction>
</comment>
<dbReference type="PROSITE" id="PS50109">
    <property type="entry name" value="HIS_KIN"/>
    <property type="match status" value="1"/>
</dbReference>
<dbReference type="GO" id="GO:0000160">
    <property type="term" value="P:phosphorelay signal transduction system"/>
    <property type="evidence" value="ECO:0007669"/>
    <property type="project" value="UniProtKB-KW"/>
</dbReference>
<reference evidence="10 11" key="1">
    <citation type="submission" date="2016-10" db="EMBL/GenBank/DDBJ databases">
        <authorList>
            <person name="de Groot N.N."/>
        </authorList>
    </citation>
    <scope>NUCLEOTIDE SEQUENCE [LARGE SCALE GENOMIC DNA]</scope>
    <source>
        <strain evidence="10 11">DSM 23310</strain>
    </source>
</reference>
<feature type="transmembrane region" description="Helical" evidence="8">
    <location>
        <begin position="53"/>
        <end position="71"/>
    </location>
</feature>
<evidence type="ECO:0000313" key="10">
    <source>
        <dbReference type="EMBL" id="SDX38643.1"/>
    </source>
</evidence>
<dbReference type="RefSeq" id="WP_234949889.1">
    <property type="nucleotide sequence ID" value="NZ_BSYN01000005.1"/>
</dbReference>
<gene>
    <name evidence="10" type="ORF">SAMN05660923_02212</name>
</gene>
<evidence type="ECO:0000256" key="1">
    <source>
        <dbReference type="ARBA" id="ARBA00000085"/>
    </source>
</evidence>
<feature type="transmembrane region" description="Helical" evidence="8">
    <location>
        <begin position="29"/>
        <end position="46"/>
    </location>
</feature>